<dbReference type="Gene3D" id="1.10.468.10">
    <property type="entry name" value="Photosynthetic Reaction Center, subunit C, domain 2"/>
    <property type="match status" value="1"/>
</dbReference>
<evidence type="ECO:0000256" key="6">
    <source>
        <dbReference type="ARBA" id="ARBA00023004"/>
    </source>
</evidence>
<evidence type="ECO:0000313" key="10">
    <source>
        <dbReference type="Proteomes" id="UP000697710"/>
    </source>
</evidence>
<dbReference type="Pfam" id="PF02276">
    <property type="entry name" value="CytoC_RC"/>
    <property type="match status" value="1"/>
</dbReference>
<evidence type="ECO:0000256" key="7">
    <source>
        <dbReference type="PROSITE-ProRule" id="PRU00339"/>
    </source>
</evidence>
<protein>
    <submittedName>
        <fullName evidence="9">C-type cytochrome</fullName>
    </submittedName>
</protein>
<comment type="caution">
    <text evidence="9">The sequence shown here is derived from an EMBL/GenBank/DDBJ whole genome shotgun (WGS) entry which is preliminary data.</text>
</comment>
<dbReference type="GO" id="GO:0005506">
    <property type="term" value="F:iron ion binding"/>
    <property type="evidence" value="ECO:0007669"/>
    <property type="project" value="InterPro"/>
</dbReference>
<keyword evidence="1" id="KW-0813">Transport</keyword>
<dbReference type="NCBIfam" id="NF033196">
    <property type="entry name" value="c_type_nonphoto"/>
    <property type="match status" value="1"/>
</dbReference>
<evidence type="ECO:0000256" key="3">
    <source>
        <dbReference type="ARBA" id="ARBA00022617"/>
    </source>
</evidence>
<feature type="signal peptide" evidence="8">
    <location>
        <begin position="1"/>
        <end position="23"/>
    </location>
</feature>
<gene>
    <name evidence="9" type="ORF">KC729_01400</name>
</gene>
<keyword evidence="6" id="KW-0408">Iron</keyword>
<keyword evidence="3" id="KW-0349">Heme</keyword>
<keyword evidence="4" id="KW-0479">Metal-binding</keyword>
<evidence type="ECO:0000256" key="5">
    <source>
        <dbReference type="ARBA" id="ARBA00022982"/>
    </source>
</evidence>
<keyword evidence="5" id="KW-0249">Electron transport</keyword>
<reference evidence="9" key="1">
    <citation type="submission" date="2020-04" db="EMBL/GenBank/DDBJ databases">
        <authorList>
            <person name="Zhang T."/>
        </authorList>
    </citation>
    <scope>NUCLEOTIDE SEQUENCE</scope>
    <source>
        <strain evidence="9">HKST-UBA01</strain>
    </source>
</reference>
<keyword evidence="7" id="KW-0802">TPR repeat</keyword>
<evidence type="ECO:0000256" key="1">
    <source>
        <dbReference type="ARBA" id="ARBA00022448"/>
    </source>
</evidence>
<keyword evidence="8" id="KW-0732">Signal</keyword>
<dbReference type="AlphaFoldDB" id="A0A956LVW2"/>
<dbReference type="EMBL" id="JAGQHR010000018">
    <property type="protein sequence ID" value="MCA9726308.1"/>
    <property type="molecule type" value="Genomic_DNA"/>
</dbReference>
<feature type="chain" id="PRO_5037223509" evidence="8">
    <location>
        <begin position="24"/>
        <end position="251"/>
    </location>
</feature>
<name>A0A956LVW2_UNCEI</name>
<evidence type="ECO:0000256" key="2">
    <source>
        <dbReference type="ARBA" id="ARBA00022531"/>
    </source>
</evidence>
<dbReference type="GO" id="GO:0019684">
    <property type="term" value="P:photosynthesis, light reaction"/>
    <property type="evidence" value="ECO:0007669"/>
    <property type="project" value="InterPro"/>
</dbReference>
<reference evidence="9" key="2">
    <citation type="journal article" date="2021" name="Microbiome">
        <title>Successional dynamics and alternative stable states in a saline activated sludge microbial community over 9 years.</title>
        <authorList>
            <person name="Wang Y."/>
            <person name="Ye J."/>
            <person name="Ju F."/>
            <person name="Liu L."/>
            <person name="Boyd J.A."/>
            <person name="Deng Y."/>
            <person name="Parks D.H."/>
            <person name="Jiang X."/>
            <person name="Yin X."/>
            <person name="Woodcroft B.J."/>
            <person name="Tyson G.W."/>
            <person name="Hugenholtz P."/>
            <person name="Polz M.F."/>
            <person name="Zhang T."/>
        </authorList>
    </citation>
    <scope>NUCLEOTIDE SEQUENCE</scope>
    <source>
        <strain evidence="9">HKST-UBA01</strain>
    </source>
</reference>
<evidence type="ECO:0000256" key="8">
    <source>
        <dbReference type="SAM" id="SignalP"/>
    </source>
</evidence>
<dbReference type="InterPro" id="IPR019734">
    <property type="entry name" value="TPR_rpt"/>
</dbReference>
<dbReference type="SMART" id="SM00028">
    <property type="entry name" value="TPR"/>
    <property type="match status" value="1"/>
</dbReference>
<dbReference type="InterPro" id="IPR011990">
    <property type="entry name" value="TPR-like_helical_dom_sf"/>
</dbReference>
<dbReference type="InterPro" id="IPR003158">
    <property type="entry name" value="Photosyn_RC_cyt_c-su"/>
</dbReference>
<dbReference type="SUPFAM" id="SSF48452">
    <property type="entry name" value="TPR-like"/>
    <property type="match status" value="1"/>
</dbReference>
<dbReference type="GO" id="GO:0020037">
    <property type="term" value="F:heme binding"/>
    <property type="evidence" value="ECO:0007669"/>
    <property type="project" value="InterPro"/>
</dbReference>
<dbReference type="Proteomes" id="UP000697710">
    <property type="component" value="Unassembled WGS sequence"/>
</dbReference>
<proteinExistence type="predicted"/>
<accession>A0A956LVW2</accession>
<dbReference type="GO" id="GO:0030077">
    <property type="term" value="C:plasma membrane light-harvesting complex"/>
    <property type="evidence" value="ECO:0007669"/>
    <property type="project" value="InterPro"/>
</dbReference>
<dbReference type="PROSITE" id="PS50005">
    <property type="entry name" value="TPR"/>
    <property type="match status" value="1"/>
</dbReference>
<evidence type="ECO:0000313" key="9">
    <source>
        <dbReference type="EMBL" id="MCA9726308.1"/>
    </source>
</evidence>
<evidence type="ECO:0000256" key="4">
    <source>
        <dbReference type="ARBA" id="ARBA00022723"/>
    </source>
</evidence>
<keyword evidence="2" id="KW-0602">Photosynthesis</keyword>
<sequence>MSYAKRVWLTVLAVSLGAGPVSADIPEKFTNLKELNPEISRDDLIATMRQFSTALGVRCNFCHMQAENSDELDFAADGKEEKDAARVMMRMTKVINGDWISKVAEEGHPSVQVECVTCHRGQPHPRLIEDVLADAYTAGGFDSLQTKYAELRNRYYGSQTFDFSDRMLSELGHQIGGDDASIPVRLAELNVQWSPESSMAYVYLAMAHSEADDVEQAKADIAKALELDPKNRWAMRLREQLDAPPGQHDEH</sequence>
<dbReference type="GO" id="GO:0009055">
    <property type="term" value="F:electron transfer activity"/>
    <property type="evidence" value="ECO:0007669"/>
    <property type="project" value="InterPro"/>
</dbReference>
<dbReference type="Gene3D" id="1.25.40.10">
    <property type="entry name" value="Tetratricopeptide repeat domain"/>
    <property type="match status" value="1"/>
</dbReference>
<dbReference type="SUPFAM" id="SSF48695">
    <property type="entry name" value="Multiheme cytochromes"/>
    <property type="match status" value="1"/>
</dbReference>
<dbReference type="InterPro" id="IPR036280">
    <property type="entry name" value="Multihaem_cyt_sf"/>
</dbReference>
<feature type="repeat" description="TPR" evidence="7">
    <location>
        <begin position="198"/>
        <end position="231"/>
    </location>
</feature>
<organism evidence="9 10">
    <name type="scientific">Eiseniibacteriota bacterium</name>
    <dbReference type="NCBI Taxonomy" id="2212470"/>
    <lineage>
        <taxon>Bacteria</taxon>
        <taxon>Candidatus Eiseniibacteriota</taxon>
    </lineage>
</organism>
<dbReference type="InterPro" id="IPR023119">
    <property type="entry name" value="Multihaem_cyt_PRC_cyt_su-like"/>
</dbReference>